<dbReference type="AlphaFoldDB" id="A0A2J8URP9"/>
<comment type="caution">
    <text evidence="1">The sequence shown here is derived from an EMBL/GenBank/DDBJ whole genome shotgun (WGS) entry which is preliminary data.</text>
</comment>
<feature type="non-terminal residue" evidence="1">
    <location>
        <position position="1"/>
    </location>
</feature>
<dbReference type="InterPro" id="IPR052607">
    <property type="entry name" value="CEP104-like"/>
</dbReference>
<organism evidence="1">
    <name type="scientific">Pongo abelii</name>
    <name type="common">Sumatran orangutan</name>
    <name type="synonym">Pongo pygmaeus abelii</name>
    <dbReference type="NCBI Taxonomy" id="9601"/>
    <lineage>
        <taxon>Eukaryota</taxon>
        <taxon>Metazoa</taxon>
        <taxon>Chordata</taxon>
        <taxon>Craniata</taxon>
        <taxon>Vertebrata</taxon>
        <taxon>Euteleostomi</taxon>
        <taxon>Mammalia</taxon>
        <taxon>Eutheria</taxon>
        <taxon>Euarchontoglires</taxon>
        <taxon>Primates</taxon>
        <taxon>Haplorrhini</taxon>
        <taxon>Catarrhini</taxon>
        <taxon>Hominidae</taxon>
        <taxon>Pongo</taxon>
    </lineage>
</organism>
<proteinExistence type="predicted"/>
<dbReference type="PANTHER" id="PTHR13371">
    <property type="entry name" value="GLYCINE-, GLUTAMATE-, THIENYLCYCLOHEXYLPIPERIDINE-BINDING PROTEIN"/>
    <property type="match status" value="1"/>
</dbReference>
<protein>
    <submittedName>
        <fullName evidence="1">CEP104 isoform 8</fullName>
    </submittedName>
</protein>
<sequence length="143" mass="16079">RLGRYEVEKRCAVEKEDYDLAKEKKQQMEQYRTEVYEQLELHSLLDAELHSAVDQLLPATDPHPKINAESLPYDERPLPAIRKHHGEAVVEPEMSNADISDARRGGILGEPEPLTEKALREASSAIDVLGETLVAGAYSKTWS</sequence>
<dbReference type="EMBL" id="NDHI03003447">
    <property type="protein sequence ID" value="PNJ47948.1"/>
    <property type="molecule type" value="Genomic_DNA"/>
</dbReference>
<dbReference type="Pfam" id="PF21040">
    <property type="entry name" value="CEP104-like_TOG"/>
    <property type="match status" value="1"/>
</dbReference>
<gene>
    <name evidence="1" type="ORF">CR201_G0025625</name>
</gene>
<dbReference type="GO" id="GO:0005929">
    <property type="term" value="C:cilium"/>
    <property type="evidence" value="ECO:0007669"/>
    <property type="project" value="TreeGrafter"/>
</dbReference>
<name>A0A2J8URP9_PONAB</name>
<feature type="non-terminal residue" evidence="1">
    <location>
        <position position="143"/>
    </location>
</feature>
<dbReference type="PANTHER" id="PTHR13371:SF0">
    <property type="entry name" value="CENTROSOMAL PROTEIN OF 104 KDA"/>
    <property type="match status" value="1"/>
</dbReference>
<accession>A0A2J8URP9</accession>
<reference evidence="1" key="1">
    <citation type="submission" date="2017-12" db="EMBL/GenBank/DDBJ databases">
        <title>High-resolution comparative analysis of great ape genomes.</title>
        <authorList>
            <person name="Pollen A."/>
            <person name="Hastie A."/>
            <person name="Hormozdiari F."/>
            <person name="Dougherty M."/>
            <person name="Liu R."/>
            <person name="Chaisson M."/>
            <person name="Hoppe E."/>
            <person name="Hill C."/>
            <person name="Pang A."/>
            <person name="Hillier L."/>
            <person name="Baker C."/>
            <person name="Armstrong J."/>
            <person name="Shendure J."/>
            <person name="Paten B."/>
            <person name="Wilson R."/>
            <person name="Chao H."/>
            <person name="Schneider V."/>
            <person name="Ventura M."/>
            <person name="Kronenberg Z."/>
            <person name="Murali S."/>
            <person name="Gordon D."/>
            <person name="Cantsilieris S."/>
            <person name="Munson K."/>
            <person name="Nelson B."/>
            <person name="Raja A."/>
            <person name="Underwood J."/>
            <person name="Diekhans M."/>
            <person name="Fiddes I."/>
            <person name="Haussler D."/>
            <person name="Eichler E."/>
        </authorList>
    </citation>
    <scope>NUCLEOTIDE SEQUENCE [LARGE SCALE GENOMIC DNA]</scope>
    <source>
        <strain evidence="1">Susie</strain>
    </source>
</reference>
<evidence type="ECO:0000313" key="1">
    <source>
        <dbReference type="EMBL" id="PNJ47948.1"/>
    </source>
</evidence>